<dbReference type="EMBL" id="RCMI01000679">
    <property type="protein sequence ID" value="KAG2900963.1"/>
    <property type="molecule type" value="Genomic_DNA"/>
</dbReference>
<gene>
    <name evidence="2" type="ORF">PC115_g16020</name>
    <name evidence="3" type="ORF">PC118_g16836</name>
    <name evidence="4" type="ORF">PC129_g15477</name>
</gene>
<organism evidence="2 5">
    <name type="scientific">Phytophthora cactorum</name>
    <dbReference type="NCBI Taxonomy" id="29920"/>
    <lineage>
        <taxon>Eukaryota</taxon>
        <taxon>Sar</taxon>
        <taxon>Stramenopiles</taxon>
        <taxon>Oomycota</taxon>
        <taxon>Peronosporomycetes</taxon>
        <taxon>Peronosporales</taxon>
        <taxon>Peronosporaceae</taxon>
        <taxon>Phytophthora</taxon>
    </lineage>
</organism>
<evidence type="ECO:0000313" key="2">
    <source>
        <dbReference type="EMBL" id="KAG2900963.1"/>
    </source>
</evidence>
<dbReference type="EMBL" id="RCML01000721">
    <property type="protein sequence ID" value="KAG2970481.1"/>
    <property type="molecule type" value="Genomic_DNA"/>
</dbReference>
<feature type="compositionally biased region" description="Basic and acidic residues" evidence="1">
    <location>
        <begin position="72"/>
        <end position="81"/>
    </location>
</feature>
<feature type="region of interest" description="Disordered" evidence="1">
    <location>
        <begin position="70"/>
        <end position="99"/>
    </location>
</feature>
<protein>
    <submittedName>
        <fullName evidence="2">Uncharacterized protein</fullName>
    </submittedName>
</protein>
<evidence type="ECO:0000313" key="4">
    <source>
        <dbReference type="EMBL" id="KAG3213599.1"/>
    </source>
</evidence>
<dbReference type="AlphaFoldDB" id="A0A8T1BEK9"/>
<dbReference type="Proteomes" id="UP000760860">
    <property type="component" value="Unassembled WGS sequence"/>
</dbReference>
<evidence type="ECO:0000313" key="5">
    <source>
        <dbReference type="Proteomes" id="UP000774804"/>
    </source>
</evidence>
<evidence type="ECO:0000256" key="1">
    <source>
        <dbReference type="SAM" id="MobiDB-lite"/>
    </source>
</evidence>
<accession>A0A8T1BEK9</accession>
<comment type="caution">
    <text evidence="2">The sequence shown here is derived from an EMBL/GenBank/DDBJ whole genome shotgun (WGS) entry which is preliminary data.</text>
</comment>
<dbReference type="Proteomes" id="UP000697107">
    <property type="component" value="Unassembled WGS sequence"/>
</dbReference>
<sequence length="99" mass="11087">MNSSTRNVKSLQLAAKDQYGHTYLQDVEASDLKVYKVWDEGPLQTNESIGEYGKTLETALIVEVRAPLKTRARGESSHEGVDVAPSKRHKGDDATVWKW</sequence>
<proteinExistence type="predicted"/>
<feature type="compositionally biased region" description="Basic and acidic residues" evidence="1">
    <location>
        <begin position="90"/>
        <end position="99"/>
    </location>
</feature>
<name>A0A8T1BEK9_9STRA</name>
<dbReference type="Proteomes" id="UP000774804">
    <property type="component" value="Unassembled WGS sequence"/>
</dbReference>
<evidence type="ECO:0000313" key="3">
    <source>
        <dbReference type="EMBL" id="KAG2970481.1"/>
    </source>
</evidence>
<reference evidence="2" key="1">
    <citation type="submission" date="2018-10" db="EMBL/GenBank/DDBJ databases">
        <title>Effector identification in a new, highly contiguous assembly of the strawberry crown rot pathogen Phytophthora cactorum.</title>
        <authorList>
            <person name="Armitage A.D."/>
            <person name="Nellist C.F."/>
            <person name="Bates H."/>
            <person name="Vickerstaff R.J."/>
            <person name="Harrison R.J."/>
        </authorList>
    </citation>
    <scope>NUCLEOTIDE SEQUENCE</scope>
    <source>
        <strain evidence="2">4032</strain>
        <strain evidence="3">P415</strain>
        <strain evidence="4">P421</strain>
    </source>
</reference>
<dbReference type="EMBL" id="RCMV01000717">
    <property type="protein sequence ID" value="KAG3213599.1"/>
    <property type="molecule type" value="Genomic_DNA"/>
</dbReference>